<accession>K9IQ28</accession>
<organism evidence="1">
    <name type="scientific">Desmodus rotundus</name>
    <name type="common">Vampire bat</name>
    <dbReference type="NCBI Taxonomy" id="9430"/>
    <lineage>
        <taxon>Eukaryota</taxon>
        <taxon>Metazoa</taxon>
        <taxon>Chordata</taxon>
        <taxon>Craniata</taxon>
        <taxon>Vertebrata</taxon>
        <taxon>Euteleostomi</taxon>
        <taxon>Mammalia</taxon>
        <taxon>Eutheria</taxon>
        <taxon>Laurasiatheria</taxon>
        <taxon>Chiroptera</taxon>
        <taxon>Yangochiroptera</taxon>
        <taxon>Phyllostomidae</taxon>
        <taxon>Desmodontinae</taxon>
        <taxon>Desmodus</taxon>
    </lineage>
</organism>
<name>K9IQ28_DESRO</name>
<evidence type="ECO:0000313" key="1">
    <source>
        <dbReference type="EMBL" id="JAA50390.1"/>
    </source>
</evidence>
<sequence>LGRGPAVRGKQNKCEHSEKRRQCESVSFHICYTQCCRCLVTKWESINKWVGFQCLPCGSGLQDLSPACGWLWGRCPLLLGTLLFLALK</sequence>
<protein>
    <submittedName>
        <fullName evidence="1">Uncharacterized protein</fullName>
    </submittedName>
</protein>
<dbReference type="AlphaFoldDB" id="K9IQ28"/>
<feature type="non-terminal residue" evidence="1">
    <location>
        <position position="1"/>
    </location>
</feature>
<proteinExistence type="evidence at transcript level"/>
<reference evidence="1" key="1">
    <citation type="submission" date="2012-11" db="EMBL/GenBank/DDBJ databases">
        <title>The Vampirome: Transcriptome and Proteome Analysis of the Submandibular and Accessory Glands of the Vampire Bat and Vector of Human Rabies, Desmodus rotundus.</title>
        <authorList>
            <person name="Francischetti I.M.B."/>
            <person name="Assumpcao T.C.F."/>
            <person name="Ma D."/>
            <person name="Vicente E.C."/>
            <person name="Ribeiro J.M.C."/>
        </authorList>
    </citation>
    <scope>NUCLEOTIDE SEQUENCE</scope>
    <source>
        <tissue evidence="1">Salivary gland</tissue>
    </source>
</reference>
<dbReference type="EMBL" id="GABZ01003135">
    <property type="protein sequence ID" value="JAA50390.1"/>
    <property type="molecule type" value="mRNA"/>
</dbReference>